<evidence type="ECO:0000313" key="3">
    <source>
        <dbReference type="Proteomes" id="UP000487929"/>
    </source>
</evidence>
<evidence type="ECO:0000259" key="1">
    <source>
        <dbReference type="Pfam" id="PF00535"/>
    </source>
</evidence>
<dbReference type="Gene3D" id="3.90.550.10">
    <property type="entry name" value="Spore Coat Polysaccharide Biosynthesis Protein SpsA, Chain A"/>
    <property type="match status" value="1"/>
</dbReference>
<dbReference type="AlphaFoldDB" id="A0A7X4W814"/>
<gene>
    <name evidence="2" type="ORF">GRB96_09855</name>
</gene>
<reference evidence="2 3" key="1">
    <citation type="submission" date="2019-12" db="EMBL/GenBank/DDBJ databases">
        <title>Draft genome sequencing of Halomonas alimentaria DSM 15356.</title>
        <authorList>
            <person name="Pandiyan K."/>
            <person name="Kushwaha P."/>
            <person name="Gowdham M."/>
            <person name="Chakdar H."/>
            <person name="Singh A."/>
            <person name="Kumar M."/>
            <person name="Saxena A.K."/>
        </authorList>
    </citation>
    <scope>NUCLEOTIDE SEQUENCE [LARGE SCALE GENOMIC DNA]</scope>
    <source>
        <strain evidence="2 3">DSM 15356</strain>
    </source>
</reference>
<dbReference type="InterPro" id="IPR001173">
    <property type="entry name" value="Glyco_trans_2-like"/>
</dbReference>
<comment type="caution">
    <text evidence="2">The sequence shown here is derived from an EMBL/GenBank/DDBJ whole genome shotgun (WGS) entry which is preliminary data.</text>
</comment>
<dbReference type="RefSeq" id="WP_161431981.1">
    <property type="nucleotide sequence ID" value="NZ_WUTT01000001.1"/>
</dbReference>
<keyword evidence="2" id="KW-0808">Transferase</keyword>
<protein>
    <submittedName>
        <fullName evidence="2">Glycosyltransferase</fullName>
    </submittedName>
</protein>
<proteinExistence type="predicted"/>
<keyword evidence="3" id="KW-1185">Reference proteome</keyword>
<dbReference type="EMBL" id="WUTT01000001">
    <property type="protein sequence ID" value="NAW34721.1"/>
    <property type="molecule type" value="Genomic_DNA"/>
</dbReference>
<dbReference type="OrthoDB" id="5465469at2"/>
<dbReference type="Proteomes" id="UP000487929">
    <property type="component" value="Unassembled WGS sequence"/>
</dbReference>
<accession>A0A7X4W814</accession>
<dbReference type="Pfam" id="PF00535">
    <property type="entry name" value="Glycos_transf_2"/>
    <property type="match status" value="1"/>
</dbReference>
<dbReference type="InterPro" id="IPR029044">
    <property type="entry name" value="Nucleotide-diphossugar_trans"/>
</dbReference>
<sequence length="274" mass="30837">MSLILTLTSTSSRLAVLKYTLLSLLDQKHKADKIVLCISKSPYLIDEGIKDLPEWLSYMVSQGEIEINWVENTGPYRKLIPVYRSADEDDWIVTCDDDVIYAPEWLESLVKTAQQYPSAIVCGRARRPSKNPLGIRQGYMSWPIVPLGSRGKHLLPIGIAGVLYRKNLLDKETMYSDEFKKLAPKQDDLWFHLARKLVDGEVVVCLEAGKHVFPIEAPGALSVSNTASNLPDWDKFISALSSRIMIKFKSYVGIPTCDNDVVIKNLGKFKSSLF</sequence>
<dbReference type="CDD" id="cd00761">
    <property type="entry name" value="Glyco_tranf_GTA_type"/>
    <property type="match status" value="1"/>
</dbReference>
<feature type="domain" description="Glycosyltransferase 2-like" evidence="1">
    <location>
        <begin position="14"/>
        <end position="158"/>
    </location>
</feature>
<dbReference type="GO" id="GO:0016740">
    <property type="term" value="F:transferase activity"/>
    <property type="evidence" value="ECO:0007669"/>
    <property type="project" value="UniProtKB-KW"/>
</dbReference>
<name>A0A7X4W814_9GAMM</name>
<dbReference type="SUPFAM" id="SSF53448">
    <property type="entry name" value="Nucleotide-diphospho-sugar transferases"/>
    <property type="match status" value="1"/>
</dbReference>
<evidence type="ECO:0000313" key="2">
    <source>
        <dbReference type="EMBL" id="NAW34721.1"/>
    </source>
</evidence>
<organism evidence="2 3">
    <name type="scientific">Halomonas alimentaria</name>
    <dbReference type="NCBI Taxonomy" id="147248"/>
    <lineage>
        <taxon>Bacteria</taxon>
        <taxon>Pseudomonadati</taxon>
        <taxon>Pseudomonadota</taxon>
        <taxon>Gammaproteobacteria</taxon>
        <taxon>Oceanospirillales</taxon>
        <taxon>Halomonadaceae</taxon>
        <taxon>Halomonas</taxon>
    </lineage>
</organism>